<sequence length="67" mass="7806">MLHFRKIRLVEIKMGMTQDFLKVVYQYLLESGGILSVSASIPLAGVLRRLVFICFTQLLYLLHFNFL</sequence>
<name>D7SLQ3_VITVI</name>
<organism evidence="1 2">
    <name type="scientific">Vitis vinifera</name>
    <name type="common">Grape</name>
    <dbReference type="NCBI Taxonomy" id="29760"/>
    <lineage>
        <taxon>Eukaryota</taxon>
        <taxon>Viridiplantae</taxon>
        <taxon>Streptophyta</taxon>
        <taxon>Embryophyta</taxon>
        <taxon>Tracheophyta</taxon>
        <taxon>Spermatophyta</taxon>
        <taxon>Magnoliopsida</taxon>
        <taxon>eudicotyledons</taxon>
        <taxon>Gunneridae</taxon>
        <taxon>Pentapetalae</taxon>
        <taxon>rosids</taxon>
        <taxon>Vitales</taxon>
        <taxon>Vitaceae</taxon>
        <taxon>Viteae</taxon>
        <taxon>Vitis</taxon>
    </lineage>
</organism>
<dbReference type="EMBL" id="FN594952">
    <property type="protein sequence ID" value="CBI16581.3"/>
    <property type="molecule type" value="Genomic_DNA"/>
</dbReference>
<accession>D7SLQ3</accession>
<dbReference type="HOGENOM" id="CLU_2817662_0_0_1"/>
<gene>
    <name evidence="1" type="ordered locus">VIT_15s0021g02880</name>
</gene>
<keyword evidence="2" id="KW-1185">Reference proteome</keyword>
<proteinExistence type="predicted"/>
<evidence type="ECO:0000313" key="1">
    <source>
        <dbReference type="EMBL" id="CBI16581.3"/>
    </source>
</evidence>
<evidence type="ECO:0000313" key="2">
    <source>
        <dbReference type="Proteomes" id="UP000009183"/>
    </source>
</evidence>
<dbReference type="AlphaFoldDB" id="D7SLQ3"/>
<dbReference type="PaxDb" id="29760-VIT_15s0021g02880.t01"/>
<dbReference type="Proteomes" id="UP000009183">
    <property type="component" value="Chromosome 15"/>
</dbReference>
<dbReference type="InParanoid" id="D7SLQ3"/>
<protein>
    <submittedName>
        <fullName evidence="1">Uncharacterized protein</fullName>
    </submittedName>
</protein>
<reference evidence="2" key="1">
    <citation type="journal article" date="2007" name="Nature">
        <title>The grapevine genome sequence suggests ancestral hexaploidization in major angiosperm phyla.</title>
        <authorList>
            <consortium name="The French-Italian Public Consortium for Grapevine Genome Characterization."/>
            <person name="Jaillon O."/>
            <person name="Aury J.-M."/>
            <person name="Noel B."/>
            <person name="Policriti A."/>
            <person name="Clepet C."/>
            <person name="Casagrande A."/>
            <person name="Choisne N."/>
            <person name="Aubourg S."/>
            <person name="Vitulo N."/>
            <person name="Jubin C."/>
            <person name="Vezzi A."/>
            <person name="Legeai F."/>
            <person name="Hugueney P."/>
            <person name="Dasilva C."/>
            <person name="Horner D."/>
            <person name="Mica E."/>
            <person name="Jublot D."/>
            <person name="Poulain J."/>
            <person name="Bruyere C."/>
            <person name="Billault A."/>
            <person name="Segurens B."/>
            <person name="Gouyvenoux M."/>
            <person name="Ugarte E."/>
            <person name="Cattonaro F."/>
            <person name="Anthouard V."/>
            <person name="Vico V."/>
            <person name="Del Fabbro C."/>
            <person name="Alaux M."/>
            <person name="Di Gaspero G."/>
            <person name="Dumas V."/>
            <person name="Felice N."/>
            <person name="Paillard S."/>
            <person name="Juman I."/>
            <person name="Moroldo M."/>
            <person name="Scalabrin S."/>
            <person name="Canaguier A."/>
            <person name="Le Clainche I."/>
            <person name="Malacrida G."/>
            <person name="Durand E."/>
            <person name="Pesole G."/>
            <person name="Laucou V."/>
            <person name="Chatelet P."/>
            <person name="Merdinoglu D."/>
            <person name="Delledonne M."/>
            <person name="Pezzotti M."/>
            <person name="Lecharny A."/>
            <person name="Scarpelli C."/>
            <person name="Artiguenave F."/>
            <person name="Pe M.E."/>
            <person name="Valle G."/>
            <person name="Morgante M."/>
            <person name="Caboche M."/>
            <person name="Adam-Blondon A.-F."/>
            <person name="Weissenbach J."/>
            <person name="Quetier F."/>
            <person name="Wincker P."/>
        </authorList>
    </citation>
    <scope>NUCLEOTIDE SEQUENCE [LARGE SCALE GENOMIC DNA]</scope>
    <source>
        <strain evidence="2">cv. Pinot noir / PN40024</strain>
    </source>
</reference>